<reference evidence="1 2" key="1">
    <citation type="submission" date="2019-08" db="EMBL/GenBank/DDBJ databases">
        <authorList>
            <person name="Peeters C."/>
        </authorList>
    </citation>
    <scope>NUCLEOTIDE SEQUENCE [LARGE SCALE GENOMIC DNA]</scope>
    <source>
        <strain evidence="1 2">LMG 31110</strain>
    </source>
</reference>
<dbReference type="RefSeq" id="WP_174979741.1">
    <property type="nucleotide sequence ID" value="NZ_CABPSJ010000008.1"/>
</dbReference>
<dbReference type="AlphaFoldDB" id="A0A5E4YR07"/>
<protein>
    <submittedName>
        <fullName evidence="1">Uncharacterized protein</fullName>
    </submittedName>
</protein>
<sequence length="50" mass="5435">MLTLEIEAHELPGAIQEALLDGAPARADVMTWIGLPPLSSANCYIYRCGY</sequence>
<evidence type="ECO:0000313" key="2">
    <source>
        <dbReference type="Proteomes" id="UP000337189"/>
    </source>
</evidence>
<gene>
    <name evidence="1" type="ORF">PCO31110_04737</name>
</gene>
<dbReference type="EMBL" id="CABPSJ010000008">
    <property type="protein sequence ID" value="VVE50845.1"/>
    <property type="molecule type" value="Genomic_DNA"/>
</dbReference>
<organism evidence="1 2">
    <name type="scientific">Pandoraea communis</name>
    <dbReference type="NCBI Taxonomy" id="2508297"/>
    <lineage>
        <taxon>Bacteria</taxon>
        <taxon>Pseudomonadati</taxon>
        <taxon>Pseudomonadota</taxon>
        <taxon>Betaproteobacteria</taxon>
        <taxon>Burkholderiales</taxon>
        <taxon>Burkholderiaceae</taxon>
        <taxon>Pandoraea</taxon>
    </lineage>
</organism>
<proteinExistence type="predicted"/>
<accession>A0A5E4YR07</accession>
<name>A0A5E4YR07_9BURK</name>
<evidence type="ECO:0000313" key="1">
    <source>
        <dbReference type="EMBL" id="VVE50845.1"/>
    </source>
</evidence>
<dbReference type="Proteomes" id="UP000337189">
    <property type="component" value="Unassembled WGS sequence"/>
</dbReference>